<dbReference type="Proteomes" id="UP000266234">
    <property type="component" value="Unassembled WGS sequence"/>
</dbReference>
<keyword evidence="2" id="KW-1133">Transmembrane helix</keyword>
<organism evidence="3 4">
    <name type="scientific">Fusarium longipes</name>
    <dbReference type="NCBI Taxonomy" id="694270"/>
    <lineage>
        <taxon>Eukaryota</taxon>
        <taxon>Fungi</taxon>
        <taxon>Dikarya</taxon>
        <taxon>Ascomycota</taxon>
        <taxon>Pezizomycotina</taxon>
        <taxon>Sordariomycetes</taxon>
        <taxon>Hypocreomycetidae</taxon>
        <taxon>Hypocreales</taxon>
        <taxon>Nectriaceae</taxon>
        <taxon>Fusarium</taxon>
    </lineage>
</organism>
<comment type="caution">
    <text evidence="3">The sequence shown here is derived from an EMBL/GenBank/DDBJ whole genome shotgun (WGS) entry which is preliminary data.</text>
</comment>
<feature type="compositionally biased region" description="Basic and acidic residues" evidence="1">
    <location>
        <begin position="166"/>
        <end position="175"/>
    </location>
</feature>
<feature type="region of interest" description="Disordered" evidence="1">
    <location>
        <begin position="87"/>
        <end position="131"/>
    </location>
</feature>
<proteinExistence type="predicted"/>
<keyword evidence="2" id="KW-0472">Membrane</keyword>
<dbReference type="OrthoDB" id="3547571at2759"/>
<sequence length="214" mass="22286">MITCGYKNGDPEAITTPESGSVCRFSAQNGLWGMRKSGGDPSCTLAGRCRDHHDCLGGCGKTENTKFLATTCSNGYLLHDTQVPLLTKPGTDTLTAETSEPSSGTTDETTPPETASETAAEASDDNGHQQSSNVGAIVGGVVGGLAIICGTAISALYLLRRNREHTPEGEKETTETARPASAQNCPRELAGSNPIELQGDSNLNPPQLPPVELS</sequence>
<evidence type="ECO:0000313" key="4">
    <source>
        <dbReference type="Proteomes" id="UP000266234"/>
    </source>
</evidence>
<reference evidence="3 4" key="1">
    <citation type="journal article" date="2018" name="PLoS Pathog.">
        <title>Evolution of structural diversity of trichothecenes, a family of toxins produced by plant pathogenic and entomopathogenic fungi.</title>
        <authorList>
            <person name="Proctor R.H."/>
            <person name="McCormick S.P."/>
            <person name="Kim H.S."/>
            <person name="Cardoza R.E."/>
            <person name="Stanley A.M."/>
            <person name="Lindo L."/>
            <person name="Kelly A."/>
            <person name="Brown D.W."/>
            <person name="Lee T."/>
            <person name="Vaughan M.M."/>
            <person name="Alexander N.J."/>
            <person name="Busman M."/>
            <person name="Gutierrez S."/>
        </authorList>
    </citation>
    <scope>NUCLEOTIDE SEQUENCE [LARGE SCALE GENOMIC DNA]</scope>
    <source>
        <strain evidence="3 4">NRRL 20695</strain>
    </source>
</reference>
<dbReference type="AlphaFoldDB" id="A0A395SFM0"/>
<feature type="transmembrane region" description="Helical" evidence="2">
    <location>
        <begin position="134"/>
        <end position="159"/>
    </location>
</feature>
<accession>A0A395SFM0</accession>
<gene>
    <name evidence="3" type="ORF">FLONG3_7338</name>
</gene>
<evidence type="ECO:0000313" key="3">
    <source>
        <dbReference type="EMBL" id="RGP70882.1"/>
    </source>
</evidence>
<evidence type="ECO:0000256" key="2">
    <source>
        <dbReference type="SAM" id="Phobius"/>
    </source>
</evidence>
<protein>
    <submittedName>
        <fullName evidence="3">Syndecan domain-containing</fullName>
    </submittedName>
</protein>
<feature type="compositionally biased region" description="Low complexity" evidence="1">
    <location>
        <begin position="97"/>
        <end position="121"/>
    </location>
</feature>
<dbReference type="STRING" id="694270.A0A395SFM0"/>
<feature type="region of interest" description="Disordered" evidence="1">
    <location>
        <begin position="166"/>
        <end position="214"/>
    </location>
</feature>
<name>A0A395SFM0_9HYPO</name>
<dbReference type="EMBL" id="PXOG01000167">
    <property type="protein sequence ID" value="RGP70882.1"/>
    <property type="molecule type" value="Genomic_DNA"/>
</dbReference>
<keyword evidence="2" id="KW-0812">Transmembrane</keyword>
<evidence type="ECO:0000256" key="1">
    <source>
        <dbReference type="SAM" id="MobiDB-lite"/>
    </source>
</evidence>
<keyword evidence="4" id="KW-1185">Reference proteome</keyword>